<keyword evidence="3" id="KW-1185">Reference proteome</keyword>
<evidence type="ECO:0000313" key="3">
    <source>
        <dbReference type="Proteomes" id="UP001516464"/>
    </source>
</evidence>
<comment type="caution">
    <text evidence="2">The sequence shown here is derived from an EMBL/GenBank/DDBJ whole genome shotgun (WGS) entry which is preliminary data.</text>
</comment>
<proteinExistence type="predicted"/>
<dbReference type="Proteomes" id="UP001516464">
    <property type="component" value="Unassembled WGS sequence"/>
</dbReference>
<name>A0ABQ7HZY8_9MICR</name>
<reference evidence="2 3" key="1">
    <citation type="submission" date="2019-01" db="EMBL/GenBank/DDBJ databases">
        <title>Genomes sequencing and comparative genomics of infectious freshwater microsporidia, Cucumispora dikerogammari and Thelohania contejeani.</title>
        <authorList>
            <person name="Cormier A."/>
            <person name="Giraud I."/>
            <person name="Wattier R."/>
            <person name="Teixeira M."/>
            <person name="Grandjean F."/>
            <person name="Rigaud T."/>
            <person name="Cordaux R."/>
        </authorList>
    </citation>
    <scope>NUCLEOTIDE SEQUENCE [LARGE SCALE GENOMIC DNA]</scope>
    <source>
        <strain evidence="2">T1</strain>
        <tissue evidence="2">Spores</tissue>
    </source>
</reference>
<accession>A0ABQ7HZY8</accession>
<sequence length="333" mass="38950">MLILTYILFILSSEIVDDDIKLINFNKDVFGFPIFTIKINTDAKIILKKDNEYNAYMYDVAYEIEKVEDGIINLHMCFILKFDGMNIGDMDPNILIFKLGYQLQSGETNISNPILLYKNDDKNFYIIQARESDMVLKNLIFPTIYTFKTMTFEKSFEELGSKFKNIEKEVENAISISFIFLQNLVEEIYGSTRNTETSEIVIKLKNIIDSNSIIKEKLNSVAAATNELSLPNSIHNLELKNTIENLEKMKNLIICNFIRLYNRFEKIENIIQNEDRDIYLLHHNFIAVVKLLSLMKYYVDMIIENNAPQLHNCYMHFEQAIDICKGVEIWFKV</sequence>
<keyword evidence="1" id="KW-0732">Signal</keyword>
<organism evidence="2 3">
    <name type="scientific">Astathelohania contejeani</name>
    <dbReference type="NCBI Taxonomy" id="164912"/>
    <lineage>
        <taxon>Eukaryota</taxon>
        <taxon>Fungi</taxon>
        <taxon>Fungi incertae sedis</taxon>
        <taxon>Microsporidia</taxon>
        <taxon>Astathelohaniidae</taxon>
        <taxon>Astathelohania</taxon>
    </lineage>
</organism>
<protein>
    <submittedName>
        <fullName evidence="2">Uncharacterized protein</fullName>
    </submittedName>
</protein>
<evidence type="ECO:0000313" key="2">
    <source>
        <dbReference type="EMBL" id="KAF7683732.1"/>
    </source>
</evidence>
<dbReference type="EMBL" id="SBIQ01000056">
    <property type="protein sequence ID" value="KAF7683732.1"/>
    <property type="molecule type" value="Genomic_DNA"/>
</dbReference>
<gene>
    <name evidence="2" type="ORF">TCON_1052</name>
</gene>
<feature type="signal peptide" evidence="1">
    <location>
        <begin position="1"/>
        <end position="18"/>
    </location>
</feature>
<feature type="chain" id="PRO_5045631274" evidence="1">
    <location>
        <begin position="19"/>
        <end position="333"/>
    </location>
</feature>
<evidence type="ECO:0000256" key="1">
    <source>
        <dbReference type="SAM" id="SignalP"/>
    </source>
</evidence>